<dbReference type="Pfam" id="PF00076">
    <property type="entry name" value="RRM_1"/>
    <property type="match status" value="4"/>
</dbReference>
<dbReference type="CDD" id="cd00590">
    <property type="entry name" value="RRM_SF"/>
    <property type="match status" value="1"/>
</dbReference>
<evidence type="ECO:0000256" key="2">
    <source>
        <dbReference type="ARBA" id="ARBA00022737"/>
    </source>
</evidence>
<evidence type="ECO:0000313" key="8">
    <source>
        <dbReference type="EMBL" id="NDV30758.1"/>
    </source>
</evidence>
<evidence type="ECO:0008006" key="9">
    <source>
        <dbReference type="Google" id="ProtNLM"/>
    </source>
</evidence>
<dbReference type="InterPro" id="IPR035979">
    <property type="entry name" value="RBD_domain_sf"/>
</dbReference>
<dbReference type="SUPFAM" id="SSF63570">
    <property type="entry name" value="PABC (PABP) domain"/>
    <property type="match status" value="1"/>
</dbReference>
<feature type="compositionally biased region" description="Basic residues" evidence="5">
    <location>
        <begin position="431"/>
        <end position="443"/>
    </location>
</feature>
<protein>
    <recommendedName>
        <fullName evidence="9">Polyadenylate-binding protein</fullName>
    </recommendedName>
</protein>
<dbReference type="InterPro" id="IPR000504">
    <property type="entry name" value="RRM_dom"/>
</dbReference>
<dbReference type="InterPro" id="IPR002004">
    <property type="entry name" value="PABP_HYD_C"/>
</dbReference>
<dbReference type="InterPro" id="IPR012677">
    <property type="entry name" value="Nucleotide-bd_a/b_plait_sf"/>
</dbReference>
<evidence type="ECO:0000256" key="5">
    <source>
        <dbReference type="SAM" id="MobiDB-lite"/>
    </source>
</evidence>
<dbReference type="SMART" id="SM00360">
    <property type="entry name" value="RRM"/>
    <property type="match status" value="4"/>
</dbReference>
<dbReference type="EMBL" id="GIBP01001789">
    <property type="protein sequence ID" value="NDV30758.1"/>
    <property type="molecule type" value="Transcribed_RNA"/>
</dbReference>
<evidence type="ECO:0000259" key="7">
    <source>
        <dbReference type="PROSITE" id="PS51309"/>
    </source>
</evidence>
<dbReference type="GO" id="GO:0003723">
    <property type="term" value="F:RNA binding"/>
    <property type="evidence" value="ECO:0007669"/>
    <property type="project" value="UniProtKB-UniRule"/>
</dbReference>
<evidence type="ECO:0000256" key="3">
    <source>
        <dbReference type="ARBA" id="ARBA00022884"/>
    </source>
</evidence>
<keyword evidence="2" id="KW-0677">Repeat</keyword>
<dbReference type="AlphaFoldDB" id="A0A6B2L1L4"/>
<organism evidence="8">
    <name type="scientific">Arcella intermedia</name>
    <dbReference type="NCBI Taxonomy" id="1963864"/>
    <lineage>
        <taxon>Eukaryota</taxon>
        <taxon>Amoebozoa</taxon>
        <taxon>Tubulinea</taxon>
        <taxon>Elardia</taxon>
        <taxon>Arcellinida</taxon>
        <taxon>Sphaerothecina</taxon>
        <taxon>Arcellidae</taxon>
        <taxon>Arcella</taxon>
    </lineage>
</organism>
<feature type="region of interest" description="Disordered" evidence="5">
    <location>
        <begin position="417"/>
        <end position="451"/>
    </location>
</feature>
<feature type="domain" description="RRM" evidence="6">
    <location>
        <begin position="1"/>
        <end position="72"/>
    </location>
</feature>
<feature type="domain" description="RRM" evidence="6">
    <location>
        <begin position="269"/>
        <end position="350"/>
    </location>
</feature>
<reference evidence="8" key="1">
    <citation type="journal article" date="2020" name="J. Eukaryot. Microbiol.">
        <title>De novo Sequencing, Assembly and Annotation of the Transcriptome for the Free-Living Testate Amoeba Arcella intermedia.</title>
        <authorList>
            <person name="Ribeiro G.M."/>
            <person name="Porfirio-Sousa A.L."/>
            <person name="Maurer-Alcala X.X."/>
            <person name="Katz L.A."/>
            <person name="Lahr D.J.G."/>
        </authorList>
    </citation>
    <scope>NUCLEOTIDE SEQUENCE</scope>
</reference>
<dbReference type="Gene3D" id="1.10.1900.10">
    <property type="entry name" value="c-terminal domain of poly(a) binding protein"/>
    <property type="match status" value="1"/>
</dbReference>
<evidence type="ECO:0000259" key="6">
    <source>
        <dbReference type="PROSITE" id="PS50102"/>
    </source>
</evidence>
<proteinExistence type="inferred from homology"/>
<comment type="similarity">
    <text evidence="1">Belongs to the polyadenylate-binding protein type-1 family.</text>
</comment>
<feature type="domain" description="RRM" evidence="6">
    <location>
        <begin position="178"/>
        <end position="255"/>
    </location>
</feature>
<dbReference type="SMART" id="SM00517">
    <property type="entry name" value="PolyA"/>
    <property type="match status" value="1"/>
</dbReference>
<name>A0A6B2L1L4_9EUKA</name>
<feature type="domain" description="RRM" evidence="6">
    <location>
        <begin position="82"/>
        <end position="156"/>
    </location>
</feature>
<dbReference type="PROSITE" id="PS50102">
    <property type="entry name" value="RRM"/>
    <property type="match status" value="4"/>
</dbReference>
<keyword evidence="3 4" id="KW-0694">RNA-binding</keyword>
<dbReference type="Gene3D" id="3.30.70.330">
    <property type="match status" value="4"/>
</dbReference>
<dbReference type="SUPFAM" id="SSF54928">
    <property type="entry name" value="RNA-binding domain, RBD"/>
    <property type="match status" value="2"/>
</dbReference>
<evidence type="ECO:0000256" key="1">
    <source>
        <dbReference type="ARBA" id="ARBA00008557"/>
    </source>
</evidence>
<dbReference type="PROSITE" id="PS51309">
    <property type="entry name" value="PABC"/>
    <property type="match status" value="1"/>
</dbReference>
<dbReference type="PANTHER" id="PTHR24012">
    <property type="entry name" value="RNA BINDING PROTEIN"/>
    <property type="match status" value="1"/>
</dbReference>
<accession>A0A6B2L1L4</accession>
<sequence>MAPTVTEVILYEFFKVVGPVSSIRLCHRFQNNAHKVYAYVNFQNSKDAEQALETLNYKEIQGRPCRIMWQISDPSIRRSGAGKLFLKDLPPELTPKDLSEEFHSFGDIIYVKIATDEQGKSKGFGFVQFSSPGAAEKAVEAFPDARVAFRAAPGSPPAHLSPFIPDQERIKEREQSSTNVFVKNLHFSIDYSELSEHFSAFGTILSAAVMYNPDGSSKCFGFVSYDSHESAQLAIKEMQQKEIKGKRIWCGIAQKKSERLRELEKRKGTHLYLKNFDDDLTEEKLRQYFTRASFGEIKSAKIMLDDLGNSRGFGFISFTTPQGTANALREMNGRPLPGSHKPLYVAYHEPKAIRQKKLALHFASNRYQPPSMGPMYGPPMPPVYYYPNQPVYPRGPAWPPYPVPPMVNYYPRPVPVPRGYPPQSQNPRYQQPRRKPGPPRKKPTIQTESGEVPLTQATLAQLAPEQQKMFLGEKLYACIAKTQHALAGKITGMLLEGWKVEDLLYLLYDDQRLQEQIAEAVEVLKKVSN</sequence>
<dbReference type="Pfam" id="PF00658">
    <property type="entry name" value="MLLE"/>
    <property type="match status" value="1"/>
</dbReference>
<evidence type="ECO:0000256" key="4">
    <source>
        <dbReference type="PROSITE-ProRule" id="PRU00176"/>
    </source>
</evidence>
<feature type="domain" description="PABC" evidence="7">
    <location>
        <begin position="451"/>
        <end position="529"/>
    </location>
</feature>
<dbReference type="InterPro" id="IPR036053">
    <property type="entry name" value="PABP-dom"/>
</dbReference>